<dbReference type="Gene3D" id="3.20.80.10">
    <property type="entry name" value="Regulatory factor, effector binding domain"/>
    <property type="match status" value="1"/>
</dbReference>
<comment type="caution">
    <text evidence="1">The sequence shown here is derived from an EMBL/GenBank/DDBJ whole genome shotgun (WGS) entry which is preliminary data.</text>
</comment>
<evidence type="ECO:0000313" key="1">
    <source>
        <dbReference type="EMBL" id="GLQ55914.1"/>
    </source>
</evidence>
<name>A0ABQ5W753_9HYPH</name>
<protein>
    <recommendedName>
        <fullName evidence="3">AraC family transcriptional regulator</fullName>
    </recommendedName>
</protein>
<proteinExistence type="predicted"/>
<evidence type="ECO:0008006" key="3">
    <source>
        <dbReference type="Google" id="ProtNLM"/>
    </source>
</evidence>
<dbReference type="SUPFAM" id="SSF55136">
    <property type="entry name" value="Probable bacterial effector-binding domain"/>
    <property type="match status" value="1"/>
</dbReference>
<dbReference type="InterPro" id="IPR011256">
    <property type="entry name" value="Reg_factor_effector_dom_sf"/>
</dbReference>
<dbReference type="EMBL" id="BSNS01000015">
    <property type="protein sequence ID" value="GLQ55914.1"/>
    <property type="molecule type" value="Genomic_DNA"/>
</dbReference>
<gene>
    <name evidence="1" type="ORF">GCM10010862_31730</name>
</gene>
<dbReference type="RefSeq" id="WP_284341332.1">
    <property type="nucleotide sequence ID" value="NZ_BSNS01000015.1"/>
</dbReference>
<organism evidence="1 2">
    <name type="scientific">Devosia nitrariae</name>
    <dbReference type="NCBI Taxonomy" id="2071872"/>
    <lineage>
        <taxon>Bacteria</taxon>
        <taxon>Pseudomonadati</taxon>
        <taxon>Pseudomonadota</taxon>
        <taxon>Alphaproteobacteria</taxon>
        <taxon>Hyphomicrobiales</taxon>
        <taxon>Devosiaceae</taxon>
        <taxon>Devosia</taxon>
    </lineage>
</organism>
<sequence>MRVETVALPELIAIGILVEGTWQALPREVPAAWKRLFDTDTGADSFVEVSLAFTAGVYSELVGYLATADAAVLPGFTRVVIPPRHYLYAVHDGPLANIAQTFLTLENEARRIGLHTDFKLDIGYQPGLQEGRHELYVGLEAEPVMLA</sequence>
<evidence type="ECO:0000313" key="2">
    <source>
        <dbReference type="Proteomes" id="UP001156691"/>
    </source>
</evidence>
<reference evidence="2" key="1">
    <citation type="journal article" date="2019" name="Int. J. Syst. Evol. Microbiol.">
        <title>The Global Catalogue of Microorganisms (GCM) 10K type strain sequencing project: providing services to taxonomists for standard genome sequencing and annotation.</title>
        <authorList>
            <consortium name="The Broad Institute Genomics Platform"/>
            <consortium name="The Broad Institute Genome Sequencing Center for Infectious Disease"/>
            <person name="Wu L."/>
            <person name="Ma J."/>
        </authorList>
    </citation>
    <scope>NUCLEOTIDE SEQUENCE [LARGE SCALE GENOMIC DNA]</scope>
    <source>
        <strain evidence="2">NBRC 112416</strain>
    </source>
</reference>
<accession>A0ABQ5W753</accession>
<keyword evidence="2" id="KW-1185">Reference proteome</keyword>
<dbReference type="Proteomes" id="UP001156691">
    <property type="component" value="Unassembled WGS sequence"/>
</dbReference>